<dbReference type="PROSITE" id="PS50943">
    <property type="entry name" value="HTH_CROC1"/>
    <property type="match status" value="1"/>
</dbReference>
<sequence>MYQINNEKFGQFLSEIRKEKSMTQKELADKLFVSDKTVSKWERGGSLR</sequence>
<dbReference type="InterPro" id="IPR010982">
    <property type="entry name" value="Lambda_DNA-bd_dom_sf"/>
</dbReference>
<dbReference type="SUPFAM" id="SSF47413">
    <property type="entry name" value="lambda repressor-like DNA-binding domains"/>
    <property type="match status" value="1"/>
</dbReference>
<evidence type="ECO:0000313" key="3">
    <source>
        <dbReference type="Proteomes" id="UP000521313"/>
    </source>
</evidence>
<feature type="domain" description="HTH cro/C1-type" evidence="1">
    <location>
        <begin position="13"/>
        <end position="44"/>
    </location>
</feature>
<proteinExistence type="predicted"/>
<accession>A0A7W8G063</accession>
<name>A0A7W8G063_9FIRM</name>
<dbReference type="AlphaFoldDB" id="A0A7W8G063"/>
<reference evidence="2 3" key="1">
    <citation type="submission" date="2020-08" db="EMBL/GenBank/DDBJ databases">
        <title>Genomic Encyclopedia of Type Strains, Phase IV (KMG-IV): sequencing the most valuable type-strain genomes for metagenomic binning, comparative biology and taxonomic classification.</title>
        <authorList>
            <person name="Goeker M."/>
        </authorList>
    </citation>
    <scope>NUCLEOTIDE SEQUENCE [LARGE SCALE GENOMIC DNA]</scope>
    <source>
        <strain evidence="2 3">DSM 26963</strain>
    </source>
</reference>
<dbReference type="Pfam" id="PF01381">
    <property type="entry name" value="HTH_3"/>
    <property type="match status" value="1"/>
</dbReference>
<dbReference type="EMBL" id="JACHHD010000023">
    <property type="protein sequence ID" value="MBB5185692.1"/>
    <property type="molecule type" value="Genomic_DNA"/>
</dbReference>
<evidence type="ECO:0000259" key="1">
    <source>
        <dbReference type="PROSITE" id="PS50943"/>
    </source>
</evidence>
<evidence type="ECO:0000313" key="2">
    <source>
        <dbReference type="EMBL" id="MBB5185692.1"/>
    </source>
</evidence>
<gene>
    <name evidence="2" type="ORF">HNQ43_001770</name>
</gene>
<dbReference type="Proteomes" id="UP000521313">
    <property type="component" value="Unassembled WGS sequence"/>
</dbReference>
<dbReference type="CDD" id="cd00093">
    <property type="entry name" value="HTH_XRE"/>
    <property type="match status" value="1"/>
</dbReference>
<dbReference type="Gene3D" id="1.10.260.40">
    <property type="entry name" value="lambda repressor-like DNA-binding domains"/>
    <property type="match status" value="1"/>
</dbReference>
<dbReference type="GO" id="GO:0003677">
    <property type="term" value="F:DNA binding"/>
    <property type="evidence" value="ECO:0007669"/>
    <property type="project" value="InterPro"/>
</dbReference>
<organism evidence="2 3">
    <name type="scientific">Faecalicoccus acidiformans</name>
    <dbReference type="NCBI Taxonomy" id="915173"/>
    <lineage>
        <taxon>Bacteria</taxon>
        <taxon>Bacillati</taxon>
        <taxon>Bacillota</taxon>
        <taxon>Erysipelotrichia</taxon>
        <taxon>Erysipelotrichales</taxon>
        <taxon>Erysipelotrichaceae</taxon>
        <taxon>Faecalicoccus</taxon>
    </lineage>
</organism>
<comment type="caution">
    <text evidence="2">The sequence shown here is derived from an EMBL/GenBank/DDBJ whole genome shotgun (WGS) entry which is preliminary data.</text>
</comment>
<protein>
    <submittedName>
        <fullName evidence="2">Transcriptional regulator with XRE-family HTH domain</fullName>
    </submittedName>
</protein>
<dbReference type="RefSeq" id="WP_183376885.1">
    <property type="nucleotide sequence ID" value="NZ_JACHHD010000023.1"/>
</dbReference>
<dbReference type="InterPro" id="IPR001387">
    <property type="entry name" value="Cro/C1-type_HTH"/>
</dbReference>